<dbReference type="InterPro" id="IPR016039">
    <property type="entry name" value="Thiolase-like"/>
</dbReference>
<dbReference type="GO" id="GO:0016706">
    <property type="term" value="F:2-oxoglutarate-dependent dioxygenase activity"/>
    <property type="evidence" value="ECO:0007669"/>
    <property type="project" value="UniProtKB-ARBA"/>
</dbReference>
<dbReference type="InterPro" id="IPR016036">
    <property type="entry name" value="Malonyl_transacylase_ACP-bd"/>
</dbReference>
<dbReference type="Pfam" id="PF00109">
    <property type="entry name" value="ketoacyl-synt"/>
    <property type="match status" value="1"/>
</dbReference>
<dbReference type="Gene3D" id="3.30.70.3290">
    <property type="match status" value="1"/>
</dbReference>
<evidence type="ECO:0000313" key="11">
    <source>
        <dbReference type="EMBL" id="RUR71210.1"/>
    </source>
</evidence>
<dbReference type="InterPro" id="IPR023213">
    <property type="entry name" value="CAT-like_dom_sf"/>
</dbReference>
<comment type="caution">
    <text evidence="11">The sequence shown here is derived from an EMBL/GenBank/DDBJ whole genome shotgun (WGS) entry which is preliminary data.</text>
</comment>
<evidence type="ECO:0000256" key="3">
    <source>
        <dbReference type="ARBA" id="ARBA00022553"/>
    </source>
</evidence>
<dbReference type="Pfam" id="PF21394">
    <property type="entry name" value="Beta-ketacyl_N"/>
    <property type="match status" value="1"/>
</dbReference>
<dbReference type="InterPro" id="IPR006162">
    <property type="entry name" value="Ppantetheine_attach_site"/>
</dbReference>
<dbReference type="CDD" id="cd00833">
    <property type="entry name" value="PKS"/>
    <property type="match status" value="1"/>
</dbReference>
<dbReference type="InterPro" id="IPR009081">
    <property type="entry name" value="PP-bd_ACP"/>
</dbReference>
<evidence type="ECO:0000256" key="4">
    <source>
        <dbReference type="ARBA" id="ARBA00022679"/>
    </source>
</evidence>
<dbReference type="InterPro" id="IPR014030">
    <property type="entry name" value="Ketoacyl_synth_N"/>
</dbReference>
<keyword evidence="4" id="KW-0808">Transferase</keyword>
<dbReference type="Pfam" id="PF02801">
    <property type="entry name" value="Ketoacyl-synt_C"/>
    <property type="match status" value="1"/>
</dbReference>
<dbReference type="Pfam" id="PF00698">
    <property type="entry name" value="Acyl_transf_1"/>
    <property type="match status" value="1"/>
</dbReference>
<dbReference type="InterPro" id="IPR050091">
    <property type="entry name" value="PKS_NRPS_Biosynth_Enz"/>
</dbReference>
<dbReference type="InterPro" id="IPR014031">
    <property type="entry name" value="Ketoacyl_synth_C"/>
</dbReference>
<dbReference type="Gene3D" id="3.40.50.720">
    <property type="entry name" value="NAD(P)-binding Rossmann-like Domain"/>
    <property type="match status" value="1"/>
</dbReference>
<dbReference type="InterPro" id="IPR003819">
    <property type="entry name" value="TauD/TfdA-like"/>
</dbReference>
<protein>
    <submittedName>
        <fullName evidence="11">SDR family oxidoreductase</fullName>
    </submittedName>
</protein>
<dbReference type="SUPFAM" id="SSF51197">
    <property type="entry name" value="Clavaminate synthase-like"/>
    <property type="match status" value="1"/>
</dbReference>
<dbReference type="CDD" id="cd19531">
    <property type="entry name" value="LCL_NRPS-like"/>
    <property type="match status" value="1"/>
</dbReference>
<evidence type="ECO:0000259" key="9">
    <source>
        <dbReference type="PROSITE" id="PS50075"/>
    </source>
</evidence>
<dbReference type="GO" id="GO:0006633">
    <property type="term" value="P:fatty acid biosynthetic process"/>
    <property type="evidence" value="ECO:0007669"/>
    <property type="project" value="TreeGrafter"/>
</dbReference>
<keyword evidence="5" id="KW-0276">Fatty acid metabolism</keyword>
<dbReference type="GO" id="GO:0004312">
    <property type="term" value="F:fatty acid synthase activity"/>
    <property type="evidence" value="ECO:0007669"/>
    <property type="project" value="TreeGrafter"/>
</dbReference>
<proteinExistence type="predicted"/>
<dbReference type="SMART" id="SM00827">
    <property type="entry name" value="PKS_AT"/>
    <property type="match status" value="1"/>
</dbReference>
<comment type="cofactor">
    <cofactor evidence="1">
        <name>pantetheine 4'-phosphate</name>
        <dbReference type="ChEBI" id="CHEBI:47942"/>
    </cofactor>
</comment>
<dbReference type="InterPro" id="IPR014043">
    <property type="entry name" value="Acyl_transferase_dom"/>
</dbReference>
<dbReference type="Pfam" id="PF16197">
    <property type="entry name" value="KAsynt_C_assoc"/>
    <property type="match status" value="1"/>
</dbReference>
<dbReference type="Gene3D" id="3.30.559.30">
    <property type="entry name" value="Nonribosomal peptide synthetase, condensation domain"/>
    <property type="match status" value="1"/>
</dbReference>
<evidence type="ECO:0000259" key="10">
    <source>
        <dbReference type="PROSITE" id="PS52004"/>
    </source>
</evidence>
<dbReference type="Pfam" id="PF00550">
    <property type="entry name" value="PP-binding"/>
    <property type="match status" value="1"/>
</dbReference>
<dbReference type="SUPFAM" id="SSF51735">
    <property type="entry name" value="NAD(P)-binding Rossmann-fold domains"/>
    <property type="match status" value="2"/>
</dbReference>
<feature type="domain" description="Carrier" evidence="9">
    <location>
        <begin position="1438"/>
        <end position="1513"/>
    </location>
</feature>
<dbReference type="InterPro" id="IPR020806">
    <property type="entry name" value="PKS_PP-bd"/>
</dbReference>
<evidence type="ECO:0000256" key="6">
    <source>
        <dbReference type="ARBA" id="ARBA00023002"/>
    </source>
</evidence>
<dbReference type="SUPFAM" id="SSF52777">
    <property type="entry name" value="CoA-dependent acyltransferases"/>
    <property type="match status" value="2"/>
</dbReference>
<dbReference type="Gene3D" id="3.40.47.10">
    <property type="match status" value="1"/>
</dbReference>
<keyword evidence="7" id="KW-0443">Lipid metabolism</keyword>
<evidence type="ECO:0000313" key="12">
    <source>
        <dbReference type="Proteomes" id="UP000281118"/>
    </source>
</evidence>
<keyword evidence="8" id="KW-0511">Multifunctional enzyme</keyword>
<dbReference type="InterPro" id="IPR013968">
    <property type="entry name" value="PKS_KR"/>
</dbReference>
<dbReference type="InterPro" id="IPR036736">
    <property type="entry name" value="ACP-like_sf"/>
</dbReference>
<dbReference type="Gene3D" id="3.30.70.250">
    <property type="entry name" value="Malonyl-CoA ACP transacylase, ACP-binding"/>
    <property type="match status" value="1"/>
</dbReference>
<dbReference type="InterPro" id="IPR001242">
    <property type="entry name" value="Condensation_dom"/>
</dbReference>
<evidence type="ECO:0000256" key="1">
    <source>
        <dbReference type="ARBA" id="ARBA00001957"/>
    </source>
</evidence>
<dbReference type="Pfam" id="PF08659">
    <property type="entry name" value="KR"/>
    <property type="match status" value="1"/>
</dbReference>
<dbReference type="Gene3D" id="3.30.559.10">
    <property type="entry name" value="Chloramphenicol acetyltransferase-like domain"/>
    <property type="match status" value="1"/>
</dbReference>
<sequence length="2361" mass="253834">MQDQTPAPEYTGIEIAIVGMAGRFPGAPDVDAFWRNIRDGVESVTVFSDEQLRARGVPERTLADPDYVKAGVLFEGFDQFDAGFFGYSPREAEHLDPQQRIFLECAWEALESAGWQAGAGKGGASVGVYAGDGPNLYLMRHLLPAFGVDAGTGIADMLGLMSGNSAGSLCTRVAYKLDLRGPAVSVQTECSTSLVAVHMACQALLSHDCDMALAGGVWLNLLQEGGYRYQSGAILSPDGHCRAFDAKAAGTVIGSGAGIVVLKRLAEALRDGDTIHAVIKGSASNNDGSDKIGFTAPSVQGQASAIRAAQMVADVPAATVGYVEAHGTGTTLGDPIEMAALTQAFASGGATEKGSCAIGSVKTNIGHLDAAAGVAGLIKAAMALRHRTLPPSLHFEQPNPQIDFANSPFYVNTEARPWPKGDAPRRAGVSSFGIGGTNVHVVLEEAPAIAEQAKDSGWQVLPLSAMSAAATRQAAQRLGAHIEAHPELALTDVAHTLQSGRRAFAHRSAVVADEASAAARMLASGEGVVTASALAPEEPPEVAFLFPGGGTQHANMGLELYRGDTAFREDVDRCCELLRPELGFDLRELLFPAPGAEADADERLFGIALAQPALFVIEYAMAHWWMRRGVRPAVMMGHSLGEYVAACLAGVFRLEDALRVAALRGRLLQSMQPGAMTAVPLSQAELAPFLKDGCDLAAANGEQLSVLSGPIGAIEAAEEKLRAQGHLPRRLHVSIASHSAMTQPLLGELERLIASVPRQAPKIPFVSNVTGKLVTAEQAMSPGYWAQHLRGTVQFVDGLRTLLDVPGRVVLEVGPGETLAGLARQHPKAASAAAVLASQAHPQQRTRNAQQIAQALAGLWLAGVNIDWAACHAGQTRRRVPLPAYPFQRRRYWVDAPDGASAKSPGRKPLDAFYVPAWKRIEAPMPAPASETSGGCVLVYGDGRSFTGHLARHLRSQGHAVAIAQRGESFARNGRAEWALRPGEQADHARLLREVEADFGTVTAIHHLWCLDEVPAAGPQAELLERGFFSLLALVQALDARTTAATATMLPIAIVANQIEDITGAEALCPEKATLPAMAKVIGQECPRIRCRVIDVMLPAPESEAENLLVEQVAAEAAALRDGAGEPLLAYRGAHRWAKTYEPAPLPAAVRPRLRREGVYLVTGGLGGVGLAIAKHLAQHCQARLVLLGRTAMPERAAWSTLAGDANRNEAQRTRLRQLLELESLGAQVLTLSADVSDPAQVQAALALANARFGALHGIVHAAGDAGGGIMAQRTRAQVDTVFSTKVRGTRVLLDAVRGQPLDFVQFCSSISSVAGGLGMSDYAAANAYLDAVAVAHARSGGYPVFSVNWDAWRGLGMAQHMVVPEGIGMDGPEGARTFERIVNGPPRPQTVISTTDLAERLGPLDNGMLDLLDAEGAQPAASGASHPRPALQTPFVAPEGELANALAALWTERLGIAPIGMDDNLFELGGDSLVAIQLLSRIRKAYAVELHPSEFFKAPTIAGLMAHMPAQDVVANPGSAASREIPTVPRDGPLPLSPMQRRLWLVDRLTDAVNVSGRAAYNMSAGLALHGELDVGALRAAIDAIVARHEVLRTVFAEDGEGEPVAVIRDRVSLDIPVIDVPGADKAERERRYAELFDELVRMPFVLAEGPLIKATVARLGEREHVLILVVHHIVFDGWSIAVFARELGEFYERALRRQPLALAPLPVQYVDYAAWYERALASPAFGAKAGFWRDYLRDAPQVSSLKPDHRRPATASHAGSSVVLELSPALSQALGRLARESDASLFTLLLSSFFLFFHQASGADDIVIGTDVAGRGHPDLEQLLGFFVNVVPVRSRMEGRPADFSQWLARTKRQTLGAMDHQDVPFDQIVELAGARRARDRNPLVQVLFVLQNTPEIRFAIEGAEVEVLPQQMNESKFDLAVFARQQAGALTVEWVYATDLYRRETVEKYAASWHALLERIVATPGLAIDAPATTPSQERIDMNTTTRPAAGSSNKMDKLGKLGKLARAAPGTEAPRAAARPVVQTSFLEPGAEFPIVLQATTADLDTVAWAKSQADYIEMLVARHGGILFRNFGLKTPQDFEAFAEAIEPELYGSYGDLPKKEGGKKTYRSTPYPERQMILYHNESSHLDRWPRKQWFFCELPSPVGGATPIVDCREMLRRLPPDMVAEFERKELLYVRTFTPGLDVSWQDFYKTERREDVEARLADAGIAWRWLDGDTLQTRTRCPAVIRHPLTGEKVFFNQIQLHHVACLEAQVREDLLAMGGTDRLPRNVTYGDGSPIADETMAVVGRVYEECAVRFDWRQGDIVMLDNMLAAHARDPYEGPRKIVVAMGAMFDRAALAGAAKATDTRMADEQGA</sequence>
<dbReference type="PANTHER" id="PTHR43775">
    <property type="entry name" value="FATTY ACID SYNTHASE"/>
    <property type="match status" value="1"/>
</dbReference>
<keyword evidence="2" id="KW-0596">Phosphopantetheine</keyword>
<dbReference type="InterPro" id="IPR057326">
    <property type="entry name" value="KR_dom"/>
</dbReference>
<dbReference type="Gene3D" id="3.60.130.10">
    <property type="entry name" value="Clavaminate synthase-like"/>
    <property type="match status" value="1"/>
</dbReference>
<dbReference type="PROSITE" id="PS50075">
    <property type="entry name" value="CARRIER"/>
    <property type="match status" value="1"/>
</dbReference>
<dbReference type="PROSITE" id="PS52004">
    <property type="entry name" value="KS3_2"/>
    <property type="match status" value="1"/>
</dbReference>
<dbReference type="GO" id="GO:0031177">
    <property type="term" value="F:phosphopantetheine binding"/>
    <property type="evidence" value="ECO:0007669"/>
    <property type="project" value="InterPro"/>
</dbReference>
<dbReference type="EMBL" id="RXFT01000018">
    <property type="protein sequence ID" value="RUR71210.1"/>
    <property type="molecule type" value="Genomic_DNA"/>
</dbReference>
<dbReference type="FunFam" id="3.40.47.10:FF:000042">
    <property type="entry name" value="Polyketide synthase Pks13"/>
    <property type="match status" value="1"/>
</dbReference>
<dbReference type="CDD" id="cd08953">
    <property type="entry name" value="KR_2_SDR_x"/>
    <property type="match status" value="1"/>
</dbReference>
<dbReference type="OrthoDB" id="9778690at2"/>
<dbReference type="Pfam" id="PF02668">
    <property type="entry name" value="TauD"/>
    <property type="match status" value="1"/>
</dbReference>
<dbReference type="PROSITE" id="PS00012">
    <property type="entry name" value="PHOSPHOPANTETHEINE"/>
    <property type="match status" value="1"/>
</dbReference>
<name>A0A433MTQ9_9BURK</name>
<keyword evidence="6" id="KW-0560">Oxidoreductase</keyword>
<evidence type="ECO:0000256" key="7">
    <source>
        <dbReference type="ARBA" id="ARBA00023098"/>
    </source>
</evidence>
<feature type="domain" description="Ketosynthase family 3 (KS3)" evidence="10">
    <location>
        <begin position="12"/>
        <end position="445"/>
    </location>
</feature>
<dbReference type="Gene3D" id="3.40.366.10">
    <property type="entry name" value="Malonyl-Coenzyme A Acyl Carrier Protein, domain 2"/>
    <property type="match status" value="1"/>
</dbReference>
<dbReference type="Gene3D" id="1.10.1200.10">
    <property type="entry name" value="ACP-like"/>
    <property type="match status" value="1"/>
</dbReference>
<dbReference type="SUPFAM" id="SSF47336">
    <property type="entry name" value="ACP-like"/>
    <property type="match status" value="1"/>
</dbReference>
<dbReference type="SMART" id="SM00822">
    <property type="entry name" value="PKS_KR"/>
    <property type="match status" value="1"/>
</dbReference>
<dbReference type="PANTHER" id="PTHR43775:SF51">
    <property type="entry name" value="INACTIVE PHENOLPHTHIOCEROL SYNTHESIS POLYKETIDE SYNTHASE TYPE I PKS1-RELATED"/>
    <property type="match status" value="1"/>
</dbReference>
<evidence type="ECO:0000256" key="8">
    <source>
        <dbReference type="ARBA" id="ARBA00023268"/>
    </source>
</evidence>
<reference evidence="11 12" key="1">
    <citation type="submission" date="2018-12" db="EMBL/GenBank/DDBJ databases">
        <title>The genome sequences of Variovorax guangxiensis DSM 27352.</title>
        <authorList>
            <person name="Gao J."/>
            <person name="Sun J."/>
        </authorList>
    </citation>
    <scope>NUCLEOTIDE SEQUENCE [LARGE SCALE GENOMIC DNA]</scope>
    <source>
        <strain evidence="11 12">DSM 27352</strain>
    </source>
</reference>
<dbReference type="InterPro" id="IPR049490">
    <property type="entry name" value="C883_1060-like_KR_N"/>
</dbReference>
<dbReference type="SMART" id="SM00823">
    <property type="entry name" value="PKS_PP"/>
    <property type="match status" value="1"/>
</dbReference>
<dbReference type="SUPFAM" id="SSF52151">
    <property type="entry name" value="FabD/lysophospholipase-like"/>
    <property type="match status" value="1"/>
</dbReference>
<dbReference type="InterPro" id="IPR020841">
    <property type="entry name" value="PKS_Beta-ketoAc_synthase_dom"/>
</dbReference>
<dbReference type="RefSeq" id="WP_126025292.1">
    <property type="nucleotide sequence ID" value="NZ_RXFT01000018.1"/>
</dbReference>
<dbReference type="InterPro" id="IPR042098">
    <property type="entry name" value="TauD-like_sf"/>
</dbReference>
<gene>
    <name evidence="11" type="ORF">EJP67_29620</name>
</gene>
<dbReference type="InterPro" id="IPR016035">
    <property type="entry name" value="Acyl_Trfase/lysoPLipase"/>
</dbReference>
<accession>A0A433MTQ9</accession>
<dbReference type="SUPFAM" id="SSF55048">
    <property type="entry name" value="Probable ACP-binding domain of malonyl-CoA ACP transacylase"/>
    <property type="match status" value="1"/>
</dbReference>
<evidence type="ECO:0000256" key="5">
    <source>
        <dbReference type="ARBA" id="ARBA00022832"/>
    </source>
</evidence>
<organism evidence="11 12">
    <name type="scientific">Variovorax guangxiensis</name>
    <dbReference type="NCBI Taxonomy" id="1775474"/>
    <lineage>
        <taxon>Bacteria</taxon>
        <taxon>Pseudomonadati</taxon>
        <taxon>Pseudomonadota</taxon>
        <taxon>Betaproteobacteria</taxon>
        <taxon>Burkholderiales</taxon>
        <taxon>Comamonadaceae</taxon>
        <taxon>Variovorax</taxon>
    </lineage>
</organism>
<dbReference type="Proteomes" id="UP000281118">
    <property type="component" value="Unassembled WGS sequence"/>
</dbReference>
<dbReference type="SUPFAM" id="SSF53901">
    <property type="entry name" value="Thiolase-like"/>
    <property type="match status" value="1"/>
</dbReference>
<keyword evidence="3" id="KW-0597">Phosphoprotein</keyword>
<dbReference type="SMART" id="SM00825">
    <property type="entry name" value="PKS_KS"/>
    <property type="match status" value="1"/>
</dbReference>
<dbReference type="Pfam" id="PF00668">
    <property type="entry name" value="Condensation"/>
    <property type="match status" value="1"/>
</dbReference>
<dbReference type="InterPro" id="IPR001227">
    <property type="entry name" value="Ac_transferase_dom_sf"/>
</dbReference>
<dbReference type="InterPro" id="IPR036291">
    <property type="entry name" value="NAD(P)-bd_dom_sf"/>
</dbReference>
<dbReference type="InterPro" id="IPR032821">
    <property type="entry name" value="PKS_assoc"/>
</dbReference>
<evidence type="ECO:0000256" key="2">
    <source>
        <dbReference type="ARBA" id="ARBA00022450"/>
    </source>
</evidence>